<accession>A0A814IHZ5</accession>
<reference evidence="2" key="1">
    <citation type="submission" date="2021-02" db="EMBL/GenBank/DDBJ databases">
        <authorList>
            <person name="Nowell W R."/>
        </authorList>
    </citation>
    <scope>NUCLEOTIDE SEQUENCE</scope>
</reference>
<evidence type="ECO:0000259" key="1">
    <source>
        <dbReference type="PROSITE" id="PS50181"/>
    </source>
</evidence>
<dbReference type="Proteomes" id="UP000663881">
    <property type="component" value="Unassembled WGS sequence"/>
</dbReference>
<dbReference type="InterPro" id="IPR032675">
    <property type="entry name" value="LRR_dom_sf"/>
</dbReference>
<dbReference type="InterPro" id="IPR001810">
    <property type="entry name" value="F-box_dom"/>
</dbReference>
<feature type="domain" description="F-box" evidence="1">
    <location>
        <begin position="1"/>
        <end position="42"/>
    </location>
</feature>
<dbReference type="Gene3D" id="3.80.10.10">
    <property type="entry name" value="Ribonuclease Inhibitor"/>
    <property type="match status" value="1"/>
</dbReference>
<dbReference type="OrthoDB" id="10054015at2759"/>
<comment type="caution">
    <text evidence="2">The sequence shown here is derived from an EMBL/GenBank/DDBJ whole genome shotgun (WGS) entry which is preliminary data.</text>
</comment>
<organism evidence="2 4">
    <name type="scientific">Adineta steineri</name>
    <dbReference type="NCBI Taxonomy" id="433720"/>
    <lineage>
        <taxon>Eukaryota</taxon>
        <taxon>Metazoa</taxon>
        <taxon>Spiralia</taxon>
        <taxon>Gnathifera</taxon>
        <taxon>Rotifera</taxon>
        <taxon>Eurotatoria</taxon>
        <taxon>Bdelloidea</taxon>
        <taxon>Adinetida</taxon>
        <taxon>Adinetidae</taxon>
        <taxon>Adineta</taxon>
    </lineage>
</organism>
<dbReference type="InterPro" id="IPR036047">
    <property type="entry name" value="F-box-like_dom_sf"/>
</dbReference>
<dbReference type="EMBL" id="CAJOAY010004012">
    <property type="protein sequence ID" value="CAF4050736.1"/>
    <property type="molecule type" value="Genomic_DNA"/>
</dbReference>
<proteinExistence type="predicted"/>
<protein>
    <recommendedName>
        <fullName evidence="1">F-box domain-containing protein</fullName>
    </recommendedName>
</protein>
<dbReference type="SUPFAM" id="SSF81383">
    <property type="entry name" value="F-box domain"/>
    <property type="match status" value="1"/>
</dbReference>
<dbReference type="Proteomes" id="UP000663891">
    <property type="component" value="Unassembled WGS sequence"/>
</dbReference>
<evidence type="ECO:0000313" key="4">
    <source>
        <dbReference type="Proteomes" id="UP000663891"/>
    </source>
</evidence>
<dbReference type="Pfam" id="PF12937">
    <property type="entry name" value="F-box-like"/>
    <property type="match status" value="1"/>
</dbReference>
<evidence type="ECO:0000313" key="3">
    <source>
        <dbReference type="EMBL" id="CAF4050736.1"/>
    </source>
</evidence>
<dbReference type="EMBL" id="CAJNON010000140">
    <property type="protein sequence ID" value="CAF1023735.1"/>
    <property type="molecule type" value="Genomic_DNA"/>
</dbReference>
<dbReference type="PROSITE" id="PS50181">
    <property type="entry name" value="FBOX"/>
    <property type="match status" value="1"/>
</dbReference>
<evidence type="ECO:0000313" key="2">
    <source>
        <dbReference type="EMBL" id="CAF1023735.1"/>
    </source>
</evidence>
<dbReference type="AlphaFoldDB" id="A0A814IHZ5"/>
<sequence length="117" mass="13764">MPDEVLFLIFQKLNTVELLSSLADVNQRFHRLTFDRLLIRDLNMTTITNINSFYDQNCLMDLNVVLRICKNILPQIHSQVQKLTVEQDSMKEILRAGNYPQLYSLSLINCEEEILYQ</sequence>
<gene>
    <name evidence="3" type="ORF">OKA104_LOCUS32766</name>
    <name evidence="2" type="ORF">VCS650_LOCUS15941</name>
</gene>
<name>A0A814IHZ5_9BILA</name>